<feature type="transmembrane region" description="Helical" evidence="2">
    <location>
        <begin position="204"/>
        <end position="222"/>
    </location>
</feature>
<keyword evidence="2" id="KW-1133">Transmembrane helix</keyword>
<feature type="transmembrane region" description="Helical" evidence="2">
    <location>
        <begin position="25"/>
        <end position="45"/>
    </location>
</feature>
<keyword evidence="2" id="KW-0812">Transmembrane</keyword>
<gene>
    <name evidence="3" type="ORF">BJ322DRAFT_266138</name>
</gene>
<protein>
    <submittedName>
        <fullName evidence="3">Uncharacterized protein</fullName>
    </submittedName>
</protein>
<feature type="compositionally biased region" description="Basic and acidic residues" evidence="1">
    <location>
        <begin position="282"/>
        <end position="291"/>
    </location>
</feature>
<dbReference type="Proteomes" id="UP000736335">
    <property type="component" value="Unassembled WGS sequence"/>
</dbReference>
<organism evidence="3 4">
    <name type="scientific">Thelephora terrestris</name>
    <dbReference type="NCBI Taxonomy" id="56493"/>
    <lineage>
        <taxon>Eukaryota</taxon>
        <taxon>Fungi</taxon>
        <taxon>Dikarya</taxon>
        <taxon>Basidiomycota</taxon>
        <taxon>Agaricomycotina</taxon>
        <taxon>Agaricomycetes</taxon>
        <taxon>Thelephorales</taxon>
        <taxon>Thelephoraceae</taxon>
        <taxon>Thelephora</taxon>
    </lineage>
</organism>
<evidence type="ECO:0000256" key="1">
    <source>
        <dbReference type="SAM" id="MobiDB-lite"/>
    </source>
</evidence>
<reference evidence="3" key="1">
    <citation type="journal article" date="2020" name="Nat. Commun.">
        <title>Large-scale genome sequencing of mycorrhizal fungi provides insights into the early evolution of symbiotic traits.</title>
        <authorList>
            <person name="Miyauchi S."/>
            <person name="Kiss E."/>
            <person name="Kuo A."/>
            <person name="Drula E."/>
            <person name="Kohler A."/>
            <person name="Sanchez-Garcia M."/>
            <person name="Morin E."/>
            <person name="Andreopoulos B."/>
            <person name="Barry K.W."/>
            <person name="Bonito G."/>
            <person name="Buee M."/>
            <person name="Carver A."/>
            <person name="Chen C."/>
            <person name="Cichocki N."/>
            <person name="Clum A."/>
            <person name="Culley D."/>
            <person name="Crous P.W."/>
            <person name="Fauchery L."/>
            <person name="Girlanda M."/>
            <person name="Hayes R.D."/>
            <person name="Keri Z."/>
            <person name="LaButti K."/>
            <person name="Lipzen A."/>
            <person name="Lombard V."/>
            <person name="Magnuson J."/>
            <person name="Maillard F."/>
            <person name="Murat C."/>
            <person name="Nolan M."/>
            <person name="Ohm R.A."/>
            <person name="Pangilinan J."/>
            <person name="Pereira M.F."/>
            <person name="Perotto S."/>
            <person name="Peter M."/>
            <person name="Pfister S."/>
            <person name="Riley R."/>
            <person name="Sitrit Y."/>
            <person name="Stielow J.B."/>
            <person name="Szollosi G."/>
            <person name="Zifcakova L."/>
            <person name="Stursova M."/>
            <person name="Spatafora J.W."/>
            <person name="Tedersoo L."/>
            <person name="Vaario L.M."/>
            <person name="Yamada A."/>
            <person name="Yan M."/>
            <person name="Wang P."/>
            <person name="Xu J."/>
            <person name="Bruns T."/>
            <person name="Baldrian P."/>
            <person name="Vilgalys R."/>
            <person name="Dunand C."/>
            <person name="Henrissat B."/>
            <person name="Grigoriev I.V."/>
            <person name="Hibbett D."/>
            <person name="Nagy L.G."/>
            <person name="Martin F.M."/>
        </authorList>
    </citation>
    <scope>NUCLEOTIDE SEQUENCE</scope>
    <source>
        <strain evidence="3">UH-Tt-Lm1</strain>
    </source>
</reference>
<feature type="transmembrane region" description="Helical" evidence="2">
    <location>
        <begin position="227"/>
        <end position="244"/>
    </location>
</feature>
<proteinExistence type="predicted"/>
<accession>A0A9P6H848</accession>
<name>A0A9P6H848_9AGAM</name>
<feature type="region of interest" description="Disordered" evidence="1">
    <location>
        <begin position="282"/>
        <end position="319"/>
    </location>
</feature>
<dbReference type="InterPro" id="IPR013920">
    <property type="entry name" value="DUF1774_fun"/>
</dbReference>
<keyword evidence="4" id="KW-1185">Reference proteome</keyword>
<evidence type="ECO:0000256" key="2">
    <source>
        <dbReference type="SAM" id="Phobius"/>
    </source>
</evidence>
<keyword evidence="2" id="KW-0472">Membrane</keyword>
<feature type="transmembrane region" description="Helical" evidence="2">
    <location>
        <begin position="250"/>
        <end position="271"/>
    </location>
</feature>
<feature type="transmembrane region" description="Helical" evidence="2">
    <location>
        <begin position="124"/>
        <end position="148"/>
    </location>
</feature>
<evidence type="ECO:0000313" key="3">
    <source>
        <dbReference type="EMBL" id="KAF9781274.1"/>
    </source>
</evidence>
<evidence type="ECO:0000313" key="4">
    <source>
        <dbReference type="Proteomes" id="UP000736335"/>
    </source>
</evidence>
<dbReference type="PANTHER" id="PTHR37992">
    <property type="entry name" value="EXPRESSED PROTEIN"/>
    <property type="match status" value="1"/>
</dbReference>
<feature type="transmembrane region" description="Helical" evidence="2">
    <location>
        <begin position="65"/>
        <end position="88"/>
    </location>
</feature>
<dbReference type="OrthoDB" id="3342455at2759"/>
<dbReference type="PANTHER" id="PTHR37992:SF1">
    <property type="entry name" value="DUF1774-DOMAIN-CONTAINING PROTEIN"/>
    <property type="match status" value="1"/>
</dbReference>
<reference evidence="3" key="2">
    <citation type="submission" date="2020-11" db="EMBL/GenBank/DDBJ databases">
        <authorList>
            <consortium name="DOE Joint Genome Institute"/>
            <person name="Kuo A."/>
            <person name="Miyauchi S."/>
            <person name="Kiss E."/>
            <person name="Drula E."/>
            <person name="Kohler A."/>
            <person name="Sanchez-Garcia M."/>
            <person name="Andreopoulos B."/>
            <person name="Barry K.W."/>
            <person name="Bonito G."/>
            <person name="Buee M."/>
            <person name="Carver A."/>
            <person name="Chen C."/>
            <person name="Cichocki N."/>
            <person name="Clum A."/>
            <person name="Culley D."/>
            <person name="Crous P.W."/>
            <person name="Fauchery L."/>
            <person name="Girlanda M."/>
            <person name="Hayes R."/>
            <person name="Keri Z."/>
            <person name="Labutti K."/>
            <person name="Lipzen A."/>
            <person name="Lombard V."/>
            <person name="Magnuson J."/>
            <person name="Maillard F."/>
            <person name="Morin E."/>
            <person name="Murat C."/>
            <person name="Nolan M."/>
            <person name="Ohm R."/>
            <person name="Pangilinan J."/>
            <person name="Pereira M."/>
            <person name="Perotto S."/>
            <person name="Peter M."/>
            <person name="Riley R."/>
            <person name="Sitrit Y."/>
            <person name="Stielow B."/>
            <person name="Szollosi G."/>
            <person name="Zifcakova L."/>
            <person name="Stursova M."/>
            <person name="Spatafora J.W."/>
            <person name="Tedersoo L."/>
            <person name="Vaario L.-M."/>
            <person name="Yamada A."/>
            <person name="Yan M."/>
            <person name="Wang P."/>
            <person name="Xu J."/>
            <person name="Bruns T."/>
            <person name="Baldrian P."/>
            <person name="Vilgalys R."/>
            <person name="Henrissat B."/>
            <person name="Grigoriev I.V."/>
            <person name="Hibbett D."/>
            <person name="Nagy L.G."/>
            <person name="Martin F.M."/>
        </authorList>
    </citation>
    <scope>NUCLEOTIDE SEQUENCE</scope>
    <source>
        <strain evidence="3">UH-Tt-Lm1</strain>
    </source>
</reference>
<sequence length="319" mass="35680">MMEDLPLDANNPAVRDYLALIRLQVLTPLSLLVNITAVLVCSLSISPGIQDIEKMFPSSISPKPLLIASYLLLVYVGQVGYCILLVTARKPETKKTITKGVGIALVLANWIMGFWAVAWVMQWFLVSTVLLGILLLILLYCNVVILIYHRPELKKRPLDVAFIHAPLRFFLVLPLQVMFPYSLFVELGYTWEPGKPNQYANHQWAGFGVLLLVNLIGLTVIVVRKDIVWCVAAVWIDIAIWSAKPKPSPIFIAAITFTAVHPIALIFAAVWKKLRGTDEGQIRLPPDDNSRVDGPPPHRQQQGHSTRPPREVDTEALWG</sequence>
<feature type="transmembrane region" description="Helical" evidence="2">
    <location>
        <begin position="100"/>
        <end position="118"/>
    </location>
</feature>
<dbReference type="EMBL" id="WIUZ02000014">
    <property type="protein sequence ID" value="KAF9781274.1"/>
    <property type="molecule type" value="Genomic_DNA"/>
</dbReference>
<dbReference type="AlphaFoldDB" id="A0A9P6H848"/>
<feature type="transmembrane region" description="Helical" evidence="2">
    <location>
        <begin position="160"/>
        <end position="184"/>
    </location>
</feature>
<comment type="caution">
    <text evidence="3">The sequence shown here is derived from an EMBL/GenBank/DDBJ whole genome shotgun (WGS) entry which is preliminary data.</text>
</comment>